<dbReference type="InterPro" id="IPR023214">
    <property type="entry name" value="HAD_sf"/>
</dbReference>
<dbReference type="UniPathway" id="UPA00299"/>
<dbReference type="Gene3D" id="3.40.50.1000">
    <property type="entry name" value="HAD superfamily/HAD-like"/>
    <property type="match status" value="1"/>
</dbReference>
<dbReference type="OrthoDB" id="9761633at2"/>
<dbReference type="Pfam" id="PF00982">
    <property type="entry name" value="Glyco_transf_20"/>
    <property type="match status" value="1"/>
</dbReference>
<dbReference type="GO" id="GO:0005829">
    <property type="term" value="C:cytosol"/>
    <property type="evidence" value="ECO:0007669"/>
    <property type="project" value="TreeGrafter"/>
</dbReference>
<dbReference type="eggNOG" id="COG0380">
    <property type="taxonomic scope" value="Bacteria"/>
</dbReference>
<dbReference type="Gene3D" id="3.30.70.1020">
    <property type="entry name" value="Trehalose-6-phosphate phosphatase related protein, domain 2"/>
    <property type="match status" value="1"/>
</dbReference>
<dbReference type="InterPro" id="IPR036412">
    <property type="entry name" value="HAD-like_sf"/>
</dbReference>
<dbReference type="NCBIfam" id="TIGR01484">
    <property type="entry name" value="HAD-SF-IIB"/>
    <property type="match status" value="1"/>
</dbReference>
<dbReference type="Proteomes" id="UP000007383">
    <property type="component" value="Chromosome"/>
</dbReference>
<comment type="catalytic activity">
    <reaction evidence="7">
        <text>D-glucose 6-phosphate + UDP-alpha-D-glucose = alpha,alpha-trehalose 6-phosphate + UDP + H(+)</text>
        <dbReference type="Rhea" id="RHEA:18889"/>
        <dbReference type="ChEBI" id="CHEBI:15378"/>
        <dbReference type="ChEBI" id="CHEBI:58223"/>
        <dbReference type="ChEBI" id="CHEBI:58429"/>
        <dbReference type="ChEBI" id="CHEBI:58885"/>
        <dbReference type="ChEBI" id="CHEBI:61548"/>
        <dbReference type="EC" id="2.4.1.15"/>
    </reaction>
</comment>
<dbReference type="RefSeq" id="WP_014455262.1">
    <property type="nucleotide sequence ID" value="NC_017098.1"/>
</dbReference>
<evidence type="ECO:0000256" key="8">
    <source>
        <dbReference type="NCBIfam" id="TIGR02400"/>
    </source>
</evidence>
<evidence type="ECO:0000313" key="9">
    <source>
        <dbReference type="EMBL" id="AFG37273.1"/>
    </source>
</evidence>
<keyword evidence="5" id="KW-0328">Glycosyltransferase</keyword>
<dbReference type="PANTHER" id="PTHR10788">
    <property type="entry name" value="TREHALOSE-6-PHOSPHATE SYNTHASE"/>
    <property type="match status" value="1"/>
</dbReference>
<reference evidence="10" key="1">
    <citation type="journal article" date="2013" name="Stand. Genomic Sci.">
        <title>Complete genome sequence of the halophilic bacterium Spirochaeta africana type strain (Z-7692(T)) from the alkaline Lake Magadi in the East African Rift.</title>
        <authorList>
            <person name="Liolos K."/>
            <person name="Abt B."/>
            <person name="Scheuner C."/>
            <person name="Teshima H."/>
            <person name="Held B."/>
            <person name="Lapidus A."/>
            <person name="Nolan M."/>
            <person name="Lucas S."/>
            <person name="Deshpande S."/>
            <person name="Cheng J.F."/>
            <person name="Tapia R."/>
            <person name="Goodwin L.A."/>
            <person name="Pitluck S."/>
            <person name="Pagani I."/>
            <person name="Ivanova N."/>
            <person name="Mavromatis K."/>
            <person name="Mikhailova N."/>
            <person name="Huntemann M."/>
            <person name="Pati A."/>
            <person name="Chen A."/>
            <person name="Palaniappan K."/>
            <person name="Land M."/>
            <person name="Rohde M."/>
            <person name="Tindall B.J."/>
            <person name="Detter J.C."/>
            <person name="Goker M."/>
            <person name="Bristow J."/>
            <person name="Eisen J.A."/>
            <person name="Markowitz V."/>
            <person name="Hugenholtz P."/>
            <person name="Woyke T."/>
            <person name="Klenk H.P."/>
            <person name="Kyrpides N.C."/>
        </authorList>
    </citation>
    <scope>NUCLEOTIDE SEQUENCE</scope>
    <source>
        <strain evidence="10">ATCC 700263 / DSM 8902 / Z-7692</strain>
    </source>
</reference>
<dbReference type="NCBIfam" id="TIGR00685">
    <property type="entry name" value="T6PP"/>
    <property type="match status" value="1"/>
</dbReference>
<dbReference type="NCBIfam" id="TIGR02400">
    <property type="entry name" value="trehalose_OtsA"/>
    <property type="match status" value="1"/>
</dbReference>
<organism evidence="9 10">
    <name type="scientific">Spirochaeta africana (strain ATCC 700263 / DSM 8902 / Z-7692)</name>
    <dbReference type="NCBI Taxonomy" id="889378"/>
    <lineage>
        <taxon>Bacteria</taxon>
        <taxon>Pseudomonadati</taxon>
        <taxon>Spirochaetota</taxon>
        <taxon>Spirochaetia</taxon>
        <taxon>Spirochaetales</taxon>
        <taxon>Spirochaetaceae</taxon>
        <taxon>Spirochaeta</taxon>
    </lineage>
</organism>
<dbReference type="InterPro" id="IPR006379">
    <property type="entry name" value="HAD-SF_hydro_IIB"/>
</dbReference>
<dbReference type="CDD" id="cd03788">
    <property type="entry name" value="GT20_TPS"/>
    <property type="match status" value="1"/>
</dbReference>
<evidence type="ECO:0000256" key="7">
    <source>
        <dbReference type="ARBA" id="ARBA00048039"/>
    </source>
</evidence>
<dbReference type="InterPro" id="IPR001830">
    <property type="entry name" value="Glyco_trans_20"/>
</dbReference>
<comment type="pathway">
    <text evidence="1">Glycan biosynthesis; trehalose biosynthesis.</text>
</comment>
<dbReference type="Pfam" id="PF02358">
    <property type="entry name" value="Trehalose_PPase"/>
    <property type="match status" value="1"/>
</dbReference>
<comment type="subunit">
    <text evidence="4">Homotetramer.</text>
</comment>
<dbReference type="GO" id="GO:0003825">
    <property type="term" value="F:alpha,alpha-trehalose-phosphate synthase (UDP-forming) activity"/>
    <property type="evidence" value="ECO:0007669"/>
    <property type="project" value="UniProtKB-UniRule"/>
</dbReference>
<evidence type="ECO:0000256" key="3">
    <source>
        <dbReference type="ARBA" id="ARBA00008799"/>
    </source>
</evidence>
<comment type="similarity">
    <text evidence="3">Belongs to the glycosyltransferase 20 family.</text>
</comment>
<dbReference type="EC" id="2.4.1.15" evidence="8"/>
<dbReference type="GO" id="GO:0005992">
    <property type="term" value="P:trehalose biosynthetic process"/>
    <property type="evidence" value="ECO:0007669"/>
    <property type="project" value="UniProtKB-UniRule"/>
</dbReference>
<keyword evidence="10" id="KW-1185">Reference proteome</keyword>
<dbReference type="HOGENOM" id="CLU_002351_3_3_12"/>
<dbReference type="CDD" id="cd01627">
    <property type="entry name" value="HAD_TPP"/>
    <property type="match status" value="1"/>
</dbReference>
<evidence type="ECO:0000256" key="1">
    <source>
        <dbReference type="ARBA" id="ARBA00005199"/>
    </source>
</evidence>
<evidence type="ECO:0000256" key="2">
    <source>
        <dbReference type="ARBA" id="ARBA00006330"/>
    </source>
</evidence>
<dbReference type="NCBIfam" id="NF011071">
    <property type="entry name" value="PRK14501.1"/>
    <property type="match status" value="1"/>
</dbReference>
<name>H9UID0_SPIAZ</name>
<sequence length="738" mass="84393">MKTVDRSIPRERVVVVSNRLAVSVHLIGDSIEYRQSMGGLATGLSSLRGDYRMLWVGWPGLPSEGLSDTQRREIDARLIADYDSVPVDLSEQDIQEFYLGFCNNTVWPLFHYFPSFVEYDHHTWEAYQRVNRLYFERLKPQLSPDDIVWVHDYQLMLLPQLIREVFPEIRIGYFLHIPFPSYELFRQLPWRREILEGLMGADLIGFHTYDYARHFLSAVRRIEGMDHQLGRLYHDGRQVGVEVFPMGIDYAKFAESSQQPVVQQHIEAIKASRNGRRMILSVDRLDYSKGIPNRLWGFRHFLDAYPDWHGKVTLTMIVAPSREGVPQYQELKRSVEELVSDINGVYGTIDWVPVQYFYRAFPFLELAGMYNQADVLLVTPIRDGMNLIAKEYIAAKTDGNGVVILSETAGAARELGEPILINPTNLPEIGEAIHRALTMTDQDKARRNSVMHERLRRYDIQMWSHEFISKLKQVSEDGEKPGARPLQDAGMRTVRDRYRDAAHRLLLLDYDGTLVGFQNTPEDAVADDELKSLIRRLADVSGNEVVIISGRDKDFLESQWGELPVGLIAGHGVWQRRIGGQWQVAETLDIKWKNAVRPVLRRYCDRTPGSSVEEKAFSLAWHYRRCEPELAAVRLGELRDALLSLTSNLNVSVLDGNKVLEIKNSSVNKGRGAARYMQDRDFPFVLAIGDDHTDEDMFAALPDQAVTIKVGAQQTVADWFLPGPKAVRRLLQGLAEIE</sequence>
<accession>H9UID0</accession>
<comment type="similarity">
    <text evidence="2">In the C-terminal section; belongs to the trehalose phosphatase family.</text>
</comment>
<dbReference type="SUPFAM" id="SSF56784">
    <property type="entry name" value="HAD-like"/>
    <property type="match status" value="1"/>
</dbReference>
<evidence type="ECO:0000256" key="5">
    <source>
        <dbReference type="ARBA" id="ARBA00022676"/>
    </source>
</evidence>
<dbReference type="Gene3D" id="3.40.50.2000">
    <property type="entry name" value="Glycogen Phosphorylase B"/>
    <property type="match status" value="2"/>
</dbReference>
<evidence type="ECO:0000256" key="4">
    <source>
        <dbReference type="ARBA" id="ARBA00011881"/>
    </source>
</evidence>
<dbReference type="InterPro" id="IPR012766">
    <property type="entry name" value="Trehalose_OtsA"/>
</dbReference>
<dbReference type="PATRIC" id="fig|889378.3.peg.1195"/>
<dbReference type="InterPro" id="IPR003337">
    <property type="entry name" value="Trehalose_PPase"/>
</dbReference>
<dbReference type="STRING" id="889378.Spiaf_1194"/>
<dbReference type="AlphaFoldDB" id="H9UID0"/>
<dbReference type="PANTHER" id="PTHR10788:SF106">
    <property type="entry name" value="BCDNA.GH08860"/>
    <property type="match status" value="1"/>
</dbReference>
<keyword evidence="6" id="KW-0808">Transferase</keyword>
<dbReference type="SUPFAM" id="SSF53756">
    <property type="entry name" value="UDP-Glycosyltransferase/glycogen phosphorylase"/>
    <property type="match status" value="1"/>
</dbReference>
<dbReference type="GO" id="GO:0004805">
    <property type="term" value="F:trehalose-phosphatase activity"/>
    <property type="evidence" value="ECO:0007669"/>
    <property type="project" value="TreeGrafter"/>
</dbReference>
<dbReference type="eggNOG" id="COG1877">
    <property type="taxonomic scope" value="Bacteria"/>
</dbReference>
<protein>
    <recommendedName>
        <fullName evidence="8">Alpha,alpha-trehalose-phosphate synthase</fullName>
        <ecNumber evidence="8">2.4.1.15</ecNumber>
    </recommendedName>
</protein>
<evidence type="ECO:0000313" key="10">
    <source>
        <dbReference type="Proteomes" id="UP000007383"/>
    </source>
</evidence>
<dbReference type="KEGG" id="sfc:Spiaf_1194"/>
<dbReference type="EMBL" id="CP003282">
    <property type="protein sequence ID" value="AFG37273.1"/>
    <property type="molecule type" value="Genomic_DNA"/>
</dbReference>
<gene>
    <name evidence="9" type="ordered locus">Spiaf_1194</name>
</gene>
<proteinExistence type="inferred from homology"/>
<evidence type="ECO:0000256" key="6">
    <source>
        <dbReference type="ARBA" id="ARBA00022679"/>
    </source>
</evidence>